<gene>
    <name evidence="4" type="ORF">DICVIV_13377</name>
</gene>
<feature type="compositionally biased region" description="Low complexity" evidence="1">
    <location>
        <begin position="661"/>
        <end position="673"/>
    </location>
</feature>
<feature type="domain" description="C2" evidence="3">
    <location>
        <begin position="317"/>
        <end position="438"/>
    </location>
</feature>
<dbReference type="STRING" id="29172.A0A0D8XAJ3"/>
<evidence type="ECO:0000256" key="2">
    <source>
        <dbReference type="SAM" id="Phobius"/>
    </source>
</evidence>
<dbReference type="InterPro" id="IPR000008">
    <property type="entry name" value="C2_dom"/>
</dbReference>
<evidence type="ECO:0000256" key="1">
    <source>
        <dbReference type="SAM" id="MobiDB-lite"/>
    </source>
</evidence>
<dbReference type="PANTHER" id="PTHR21119">
    <property type="entry name" value="C2 DOMAIN-CONTAINING PROTEIN"/>
    <property type="match status" value="1"/>
</dbReference>
<dbReference type="AlphaFoldDB" id="A0A0D8XAJ3"/>
<keyword evidence="2" id="KW-0812">Transmembrane</keyword>
<keyword evidence="2" id="KW-1133">Transmembrane helix</keyword>
<accession>A0A0D8XAJ3</accession>
<reference evidence="4 5" key="1">
    <citation type="submission" date="2013-11" db="EMBL/GenBank/DDBJ databases">
        <title>Draft genome of the bovine lungworm Dictyocaulus viviparus.</title>
        <authorList>
            <person name="Mitreva M."/>
        </authorList>
    </citation>
    <scope>NUCLEOTIDE SEQUENCE [LARGE SCALE GENOMIC DNA]</scope>
    <source>
        <strain evidence="4 5">HannoverDv2000</strain>
    </source>
</reference>
<name>A0A0D8XAJ3_DICVI</name>
<feature type="region of interest" description="Disordered" evidence="1">
    <location>
        <begin position="641"/>
        <end position="673"/>
    </location>
</feature>
<dbReference type="OrthoDB" id="9976063at2759"/>
<dbReference type="Pfam" id="PF00168">
    <property type="entry name" value="C2"/>
    <property type="match status" value="1"/>
</dbReference>
<protein>
    <submittedName>
        <fullName evidence="4">C2 domain protein</fullName>
    </submittedName>
</protein>
<dbReference type="SUPFAM" id="SSF49562">
    <property type="entry name" value="C2 domain (Calcium/lipid-binding domain, CaLB)"/>
    <property type="match status" value="1"/>
</dbReference>
<sequence>MLWHPKDNVMLIVLGWVGEKMIWLIMCWVLMSVLCYLVLNHLGTRTTDDSTKITTHMDTTFSTLHNVSGTEWTNELIAWLFNNFLKVPEPLEAWIKSLNDAAKKVNKPTECEVIFNGFGDHSHVKASPKLSNIRVEHGPREHLTLKTNIHLPCVCLKVVSSQRTPESLLVSNFDVNIMDLRGEIECRFACIANQIFVMGCFNGRPEMDIELKNTDFTASTQVSLGLVEEKIRRCLLSAVTNISLSESFPLNPDESRIGDHYMTNAFNENMQHNQFDIHNPLIGSPHTVSYAPQSNMRRSTGNQTTVQSQVPELFKKLNETHLMSPSTNIKTESNKLRVKVIKASHLGRGIGLRDVQQPYVVLEIDEPAQKFTTSKGLNTCPFWEESFDFDLTSASEELLFEVYDAIKVSDIEEDKNFLGLAIVNLQEIKNSCEHIHTLKLQGRPYRKDEVSGELTAVFDFYYNPKVMTAGKLVDAVKIRNSNGSEFREIITDQRRAVYDPHDHFDNAEITPTRTTTVLLKTVSQQLKERPTIQSVHGSMENTVETATQHAIDHHLPNDDKHSEVDVSKMQCCDHTVKAYKNTILTTSSGAGANMTPKIARPPPPPTSDLAENQGKVCLTFTCLNRSRSVEIHGSDIEEAVSLPPSRDASRTRTARQRYYESQSVGGKSGESGSSLYKHSTLVLELEHEKQLKYFLIPQSMINEPATCKLMRRGKKLHIYNEHTFVAVKIQGQAVICVKNGTITCPP</sequence>
<keyword evidence="2" id="KW-0472">Membrane</keyword>
<dbReference type="EMBL" id="KN717060">
    <property type="protein sequence ID" value="KJH40664.1"/>
    <property type="molecule type" value="Genomic_DNA"/>
</dbReference>
<evidence type="ECO:0000313" key="5">
    <source>
        <dbReference type="Proteomes" id="UP000053766"/>
    </source>
</evidence>
<dbReference type="InterPro" id="IPR035892">
    <property type="entry name" value="C2_domain_sf"/>
</dbReference>
<proteinExistence type="predicted"/>
<keyword evidence="5" id="KW-1185">Reference proteome</keyword>
<dbReference type="Gene3D" id="2.60.40.150">
    <property type="entry name" value="C2 domain"/>
    <property type="match status" value="1"/>
</dbReference>
<reference evidence="5" key="2">
    <citation type="journal article" date="2016" name="Sci. Rep.">
        <title>Dictyocaulus viviparus genome, variome and transcriptome elucidate lungworm biology and support future intervention.</title>
        <authorList>
            <person name="McNulty S.N."/>
            <person name="Strube C."/>
            <person name="Rosa B.A."/>
            <person name="Martin J.C."/>
            <person name="Tyagi R."/>
            <person name="Choi Y.J."/>
            <person name="Wang Q."/>
            <person name="Hallsworth Pepin K."/>
            <person name="Zhang X."/>
            <person name="Ozersky P."/>
            <person name="Wilson R.K."/>
            <person name="Sternberg P.W."/>
            <person name="Gasser R.B."/>
            <person name="Mitreva M."/>
        </authorList>
    </citation>
    <scope>NUCLEOTIDE SEQUENCE [LARGE SCALE GENOMIC DNA]</scope>
    <source>
        <strain evidence="5">HannoverDv2000</strain>
    </source>
</reference>
<dbReference type="PANTHER" id="PTHR21119:SF5">
    <property type="entry name" value="C2 DOMAIN-CONTAINING PROTEIN"/>
    <property type="match status" value="1"/>
</dbReference>
<evidence type="ECO:0000313" key="4">
    <source>
        <dbReference type="EMBL" id="KJH40664.1"/>
    </source>
</evidence>
<dbReference type="PROSITE" id="PS50004">
    <property type="entry name" value="C2"/>
    <property type="match status" value="1"/>
</dbReference>
<dbReference type="SMART" id="SM00239">
    <property type="entry name" value="C2"/>
    <property type="match status" value="1"/>
</dbReference>
<dbReference type="Proteomes" id="UP000053766">
    <property type="component" value="Unassembled WGS sequence"/>
</dbReference>
<evidence type="ECO:0000259" key="3">
    <source>
        <dbReference type="PROSITE" id="PS50004"/>
    </source>
</evidence>
<feature type="transmembrane region" description="Helical" evidence="2">
    <location>
        <begin position="21"/>
        <end position="39"/>
    </location>
</feature>
<dbReference type="InterPro" id="IPR039934">
    <property type="entry name" value="C2CD2/C2CD2L"/>
</dbReference>
<organism evidence="4 5">
    <name type="scientific">Dictyocaulus viviparus</name>
    <name type="common">Bovine lungworm</name>
    <dbReference type="NCBI Taxonomy" id="29172"/>
    <lineage>
        <taxon>Eukaryota</taxon>
        <taxon>Metazoa</taxon>
        <taxon>Ecdysozoa</taxon>
        <taxon>Nematoda</taxon>
        <taxon>Chromadorea</taxon>
        <taxon>Rhabditida</taxon>
        <taxon>Rhabditina</taxon>
        <taxon>Rhabditomorpha</taxon>
        <taxon>Strongyloidea</taxon>
        <taxon>Metastrongylidae</taxon>
        <taxon>Dictyocaulus</taxon>
    </lineage>
</organism>